<feature type="compositionally biased region" description="Basic and acidic residues" evidence="9">
    <location>
        <begin position="29"/>
        <end position="38"/>
    </location>
</feature>
<dbReference type="GO" id="GO:0005634">
    <property type="term" value="C:nucleus"/>
    <property type="evidence" value="ECO:0007669"/>
    <property type="project" value="UniProtKB-SubCell"/>
</dbReference>
<dbReference type="FunFam" id="3.30.730.10:FF:000004">
    <property type="entry name" value="AP2-like ethylene-responsive transcription factor"/>
    <property type="match status" value="1"/>
</dbReference>
<comment type="similarity">
    <text evidence="8">Belongs to the AP2/ERF transcription factor family. AP2 subfamily.</text>
</comment>
<dbReference type="FunFam" id="3.30.730.10:FF:000002">
    <property type="entry name" value="AP2-like ethylene-responsive transcription factor"/>
    <property type="match status" value="1"/>
</dbReference>
<dbReference type="PANTHER" id="PTHR32467">
    <property type="entry name" value="AP2-LIKE ETHYLENE-RESPONSIVE TRANSCRIPTION FACTOR"/>
    <property type="match status" value="1"/>
</dbReference>
<evidence type="ECO:0000256" key="1">
    <source>
        <dbReference type="ARBA" id="ARBA00004123"/>
    </source>
</evidence>
<evidence type="ECO:0000256" key="6">
    <source>
        <dbReference type="ARBA" id="ARBA00023163"/>
    </source>
</evidence>
<feature type="region of interest" description="Disordered" evidence="9">
    <location>
        <begin position="137"/>
        <end position="173"/>
    </location>
</feature>
<dbReference type="Gene3D" id="3.30.730.10">
    <property type="entry name" value="AP2/ERF domain"/>
    <property type="match status" value="2"/>
</dbReference>
<evidence type="ECO:0000256" key="9">
    <source>
        <dbReference type="SAM" id="MobiDB-lite"/>
    </source>
</evidence>
<dbReference type="PROSITE" id="PS51032">
    <property type="entry name" value="AP2_ERF"/>
    <property type="match status" value="2"/>
</dbReference>
<feature type="compositionally biased region" description="Polar residues" evidence="9">
    <location>
        <begin position="458"/>
        <end position="469"/>
    </location>
</feature>
<keyword evidence="7" id="KW-0539">Nucleus</keyword>
<dbReference type="Pfam" id="PF00847">
    <property type="entry name" value="AP2"/>
    <property type="match status" value="2"/>
</dbReference>
<dbReference type="AlphaFoldDB" id="A0AAN8VA69"/>
<comment type="subcellular location">
    <subcellularLocation>
        <location evidence="1">Nucleus</location>
    </subcellularLocation>
</comment>
<accession>A0AAN8VA69</accession>
<dbReference type="CDD" id="cd00018">
    <property type="entry name" value="AP2"/>
    <property type="match status" value="2"/>
</dbReference>
<evidence type="ECO:0000256" key="5">
    <source>
        <dbReference type="ARBA" id="ARBA00023159"/>
    </source>
</evidence>
<evidence type="ECO:0000256" key="7">
    <source>
        <dbReference type="ARBA" id="ARBA00023242"/>
    </source>
</evidence>
<dbReference type="EMBL" id="JBAMMX010000017">
    <property type="protein sequence ID" value="KAK6924028.1"/>
    <property type="molecule type" value="Genomic_DNA"/>
</dbReference>
<feature type="region of interest" description="Disordered" evidence="9">
    <location>
        <begin position="444"/>
        <end position="476"/>
    </location>
</feature>
<comment type="caution">
    <text evidence="11">The sequence shown here is derived from an EMBL/GenBank/DDBJ whole genome shotgun (WGS) entry which is preliminary data.</text>
</comment>
<proteinExistence type="inferred from homology"/>
<feature type="region of interest" description="Disordered" evidence="9">
    <location>
        <begin position="353"/>
        <end position="390"/>
    </location>
</feature>
<feature type="compositionally biased region" description="Polar residues" evidence="9">
    <location>
        <begin position="358"/>
        <end position="369"/>
    </location>
</feature>
<feature type="region of interest" description="Disordered" evidence="9">
    <location>
        <begin position="1"/>
        <end position="86"/>
    </location>
</feature>
<dbReference type="SUPFAM" id="SSF54171">
    <property type="entry name" value="DNA-binding domain"/>
    <property type="match status" value="2"/>
</dbReference>
<keyword evidence="4" id="KW-0238">DNA-binding</keyword>
<protein>
    <submittedName>
        <fullName evidence="11">AP2/ERF domain</fullName>
    </submittedName>
</protein>
<feature type="compositionally biased region" description="Gly residues" evidence="9">
    <location>
        <begin position="138"/>
        <end position="153"/>
    </location>
</feature>
<keyword evidence="2" id="KW-0677">Repeat</keyword>
<organism evidence="11 12">
    <name type="scientific">Dillenia turbinata</name>
    <dbReference type="NCBI Taxonomy" id="194707"/>
    <lineage>
        <taxon>Eukaryota</taxon>
        <taxon>Viridiplantae</taxon>
        <taxon>Streptophyta</taxon>
        <taxon>Embryophyta</taxon>
        <taxon>Tracheophyta</taxon>
        <taxon>Spermatophyta</taxon>
        <taxon>Magnoliopsida</taxon>
        <taxon>eudicotyledons</taxon>
        <taxon>Gunneridae</taxon>
        <taxon>Pentapetalae</taxon>
        <taxon>Dilleniales</taxon>
        <taxon>Dilleniaceae</taxon>
        <taxon>Dillenia</taxon>
    </lineage>
</organism>
<feature type="domain" description="AP2/ERF" evidence="10">
    <location>
        <begin position="173"/>
        <end position="229"/>
    </location>
</feature>
<sequence>MWDLNDSPDQRRNEEESEEDNSSSQKAASFDKDEDKGKAFSNENFSSSMVLIEDDASEEDEEEAAENGERGMITNPTNKKRSSKIFGFSVPDPPVTRQFFPVEEAENAAVSGGGGVSSIFPRAHWVGVRFCQSSEPIIGGGGSGGGGGGGGRGMEVAQPMKKSRRGPRSRSSQYRGVTFYRRTGRWESHIWDCGKQVYLGGFDTAHAAARAYDRAAIKFRGVEADINFNLEDYSEDLKQMSNLTKEEFVHVLRRQSTGFPRGSSKYRGVTLHKCGRWEARMGQFLGKKYLYVYLGLFDTEIEAARAYDKAAIKCNGKEAVTNFDPSIYENELNSGKYTCTFIVESSGDAGEHNLDLSLGSSTSKHQNNLDLGDDNRPSANQPESDWRKHGTFRPKASILVVLNFQPESARGDENNENETAQLLHQTHLQSPVRYGEMRRLGDPPMHHLLPPSSHLNSTNYHVQLPSSSYGGRINGSDLSLSTTIDHHQQQQQQQQQQWQLSMIRPHVFATAAASSGFPQQHSTQSWLQKNGFHHTLL</sequence>
<evidence type="ECO:0000256" key="8">
    <source>
        <dbReference type="ARBA" id="ARBA00037973"/>
    </source>
</evidence>
<dbReference type="InterPro" id="IPR036955">
    <property type="entry name" value="AP2/ERF_dom_sf"/>
</dbReference>
<evidence type="ECO:0000313" key="11">
    <source>
        <dbReference type="EMBL" id="KAK6924028.1"/>
    </source>
</evidence>
<dbReference type="GO" id="GO:0003700">
    <property type="term" value="F:DNA-binding transcription factor activity"/>
    <property type="evidence" value="ECO:0007669"/>
    <property type="project" value="InterPro"/>
</dbReference>
<dbReference type="GO" id="GO:0003677">
    <property type="term" value="F:DNA binding"/>
    <property type="evidence" value="ECO:0007669"/>
    <property type="project" value="UniProtKB-KW"/>
</dbReference>
<dbReference type="SMART" id="SM00380">
    <property type="entry name" value="AP2"/>
    <property type="match status" value="2"/>
</dbReference>
<evidence type="ECO:0000256" key="2">
    <source>
        <dbReference type="ARBA" id="ARBA00022737"/>
    </source>
</evidence>
<keyword evidence="12" id="KW-1185">Reference proteome</keyword>
<feature type="domain" description="AP2/ERF" evidence="10">
    <location>
        <begin position="265"/>
        <end position="324"/>
    </location>
</feature>
<gene>
    <name evidence="11" type="ORF">RJ641_010228</name>
</gene>
<keyword evidence="3" id="KW-0805">Transcription regulation</keyword>
<reference evidence="11 12" key="1">
    <citation type="submission" date="2023-12" db="EMBL/GenBank/DDBJ databases">
        <title>A high-quality genome assembly for Dillenia turbinata (Dilleniales).</title>
        <authorList>
            <person name="Chanderbali A."/>
        </authorList>
    </citation>
    <scope>NUCLEOTIDE SEQUENCE [LARGE SCALE GENOMIC DNA]</scope>
    <source>
        <strain evidence="11">LSX21</strain>
        <tissue evidence="11">Leaf</tissue>
    </source>
</reference>
<dbReference type="InterPro" id="IPR001471">
    <property type="entry name" value="AP2/ERF_dom"/>
</dbReference>
<dbReference type="PRINTS" id="PR00367">
    <property type="entry name" value="ETHRSPELEMNT"/>
</dbReference>
<evidence type="ECO:0000256" key="4">
    <source>
        <dbReference type="ARBA" id="ARBA00023125"/>
    </source>
</evidence>
<feature type="compositionally biased region" description="Acidic residues" evidence="9">
    <location>
        <begin position="52"/>
        <end position="66"/>
    </location>
</feature>
<evidence type="ECO:0000259" key="10">
    <source>
        <dbReference type="PROSITE" id="PS51032"/>
    </source>
</evidence>
<dbReference type="PANTHER" id="PTHR32467:SF142">
    <property type="entry name" value="FLORAL HOMEOTIC PROTEIN APETALA 2"/>
    <property type="match status" value="1"/>
</dbReference>
<feature type="compositionally biased region" description="Low complexity" evidence="9">
    <location>
        <begin position="446"/>
        <end position="457"/>
    </location>
</feature>
<dbReference type="Proteomes" id="UP001370490">
    <property type="component" value="Unassembled WGS sequence"/>
</dbReference>
<keyword evidence="6" id="KW-0804">Transcription</keyword>
<dbReference type="InterPro" id="IPR016177">
    <property type="entry name" value="DNA-bd_dom_sf"/>
</dbReference>
<keyword evidence="5" id="KW-0010">Activator</keyword>
<name>A0AAN8VA69_9MAGN</name>
<evidence type="ECO:0000313" key="12">
    <source>
        <dbReference type="Proteomes" id="UP001370490"/>
    </source>
</evidence>
<evidence type="ECO:0000256" key="3">
    <source>
        <dbReference type="ARBA" id="ARBA00023015"/>
    </source>
</evidence>